<comment type="caution">
    <text evidence="3">The sequence shown here is derived from an EMBL/GenBank/DDBJ whole genome shotgun (WGS) entry which is preliminary data.</text>
</comment>
<feature type="region of interest" description="Disordered" evidence="2">
    <location>
        <begin position="325"/>
        <end position="352"/>
    </location>
</feature>
<evidence type="ECO:0000256" key="1">
    <source>
        <dbReference type="SAM" id="Coils"/>
    </source>
</evidence>
<proteinExistence type="predicted"/>
<organism evidence="3 4">
    <name type="scientific">Euplotes crassus</name>
    <dbReference type="NCBI Taxonomy" id="5936"/>
    <lineage>
        <taxon>Eukaryota</taxon>
        <taxon>Sar</taxon>
        <taxon>Alveolata</taxon>
        <taxon>Ciliophora</taxon>
        <taxon>Intramacronucleata</taxon>
        <taxon>Spirotrichea</taxon>
        <taxon>Hypotrichia</taxon>
        <taxon>Euplotida</taxon>
        <taxon>Euplotidae</taxon>
        <taxon>Moneuplotes</taxon>
    </lineage>
</organism>
<dbReference type="EMBL" id="CAMPGE010028427">
    <property type="protein sequence ID" value="CAI2385951.1"/>
    <property type="molecule type" value="Genomic_DNA"/>
</dbReference>
<feature type="compositionally biased region" description="Basic and acidic residues" evidence="2">
    <location>
        <begin position="325"/>
        <end position="338"/>
    </location>
</feature>
<keyword evidence="4" id="KW-1185">Reference proteome</keyword>
<dbReference type="AlphaFoldDB" id="A0AAD1Y8H2"/>
<feature type="compositionally biased region" description="Polar residues" evidence="2">
    <location>
        <begin position="548"/>
        <end position="565"/>
    </location>
</feature>
<evidence type="ECO:0000313" key="4">
    <source>
        <dbReference type="Proteomes" id="UP001295684"/>
    </source>
</evidence>
<dbReference type="Proteomes" id="UP001295684">
    <property type="component" value="Unassembled WGS sequence"/>
</dbReference>
<name>A0AAD1Y8H2_EUPCR</name>
<protein>
    <submittedName>
        <fullName evidence="3">Uncharacterized protein</fullName>
    </submittedName>
</protein>
<keyword evidence="1" id="KW-0175">Coiled coil</keyword>
<feature type="coiled-coil region" evidence="1">
    <location>
        <begin position="66"/>
        <end position="164"/>
    </location>
</feature>
<feature type="region of interest" description="Disordered" evidence="2">
    <location>
        <begin position="548"/>
        <end position="570"/>
    </location>
</feature>
<evidence type="ECO:0000256" key="2">
    <source>
        <dbReference type="SAM" id="MobiDB-lite"/>
    </source>
</evidence>
<reference evidence="3" key="1">
    <citation type="submission" date="2023-07" db="EMBL/GenBank/DDBJ databases">
        <authorList>
            <consortium name="AG Swart"/>
            <person name="Singh M."/>
            <person name="Singh A."/>
            <person name="Seah K."/>
            <person name="Emmerich C."/>
        </authorList>
    </citation>
    <scope>NUCLEOTIDE SEQUENCE</scope>
    <source>
        <strain evidence="3">DP1</strain>
    </source>
</reference>
<evidence type="ECO:0000313" key="3">
    <source>
        <dbReference type="EMBL" id="CAI2385951.1"/>
    </source>
</evidence>
<sequence>MDMFEIETNTRKLIIELIQPLLDKLQVERENIIKTKKIINGHKSRIEAIEATVFEEKADDQFSEIRQKILDMKIEEQKNLAEIEEKIENRKKEYEEIGFNFTNMQTEFDGIKSTCSLLKENMKGLETRIMEEIEQTNAEVEGCNKRTNDSFKELNDRQAKLDEELAQRFKQLDVQKVMISKVSALQAVTALKCNHIKDLCIKLEADKVNFKTFLAHVGVYEEVTRRIKINHDKLSNKLVAAENFTDKYVPIMAQNVVCDTLTQIVNSKERKRLEVYEHKVYLQLHETLLKDEGSPDLDGHRDNILNQISNKLEILTKIINERKLLKPKPKDGEKKSEGAKPAPKSINNKSEVIKRVEMDEHGNLQMKEFSNALSPEEQKQQQKQEEAQRAIREMEANKGKLNYHKISERELDEVASIESSNIDYVEIFGERLDQVDHEIQCMYIKMNDIHEIISKTDKNLRDVNNKSVAEVQEYCFTLHHEMENLQDKIKKQVNPGIFMNEDAIRKLVKCKCKCANSKKSETKRSMVRNQLNSSMFLPNKELNDNLKLNPSNSNPVSVQIETPNPSDKPRMNIELNLVTKRKERKPIKIDEFNNSSMKKLEGEGIMANSRLKGIKNTSRSTSRQEDGSFPNIRKKLLIQEIKLDHRIPNTKKHKISHNSIARQRISTDLTNSSVYNSMQFQKNSPSCLSKRKEDIYN</sequence>
<accession>A0AAD1Y8H2</accession>
<gene>
    <name evidence="3" type="ORF">ECRASSUSDP1_LOCUS27548</name>
</gene>